<evidence type="ECO:0000313" key="2">
    <source>
        <dbReference type="EMBL" id="KAF2793293.1"/>
    </source>
</evidence>
<proteinExistence type="predicted"/>
<dbReference type="OrthoDB" id="3797649at2759"/>
<feature type="compositionally biased region" description="Basic and acidic residues" evidence="1">
    <location>
        <begin position="319"/>
        <end position="356"/>
    </location>
</feature>
<accession>A0A6A6XBB4</accession>
<gene>
    <name evidence="2" type="ORF">K505DRAFT_277267</name>
</gene>
<keyword evidence="3" id="KW-1185">Reference proteome</keyword>
<feature type="region of interest" description="Disordered" evidence="1">
    <location>
        <begin position="129"/>
        <end position="511"/>
    </location>
</feature>
<name>A0A6A6XBB4_9PLEO</name>
<feature type="compositionally biased region" description="Basic and acidic residues" evidence="1">
    <location>
        <begin position="218"/>
        <end position="271"/>
    </location>
</feature>
<dbReference type="Proteomes" id="UP000799757">
    <property type="component" value="Unassembled WGS sequence"/>
</dbReference>
<feature type="compositionally biased region" description="Basic and acidic residues" evidence="1">
    <location>
        <begin position="464"/>
        <end position="507"/>
    </location>
</feature>
<feature type="compositionally biased region" description="Acidic residues" evidence="1">
    <location>
        <begin position="194"/>
        <end position="209"/>
    </location>
</feature>
<organism evidence="2 3">
    <name type="scientific">Melanomma pulvis-pyrius CBS 109.77</name>
    <dbReference type="NCBI Taxonomy" id="1314802"/>
    <lineage>
        <taxon>Eukaryota</taxon>
        <taxon>Fungi</taxon>
        <taxon>Dikarya</taxon>
        <taxon>Ascomycota</taxon>
        <taxon>Pezizomycotina</taxon>
        <taxon>Dothideomycetes</taxon>
        <taxon>Pleosporomycetidae</taxon>
        <taxon>Pleosporales</taxon>
        <taxon>Melanommataceae</taxon>
        <taxon>Melanomma</taxon>
    </lineage>
</organism>
<dbReference type="EMBL" id="MU001934">
    <property type="protein sequence ID" value="KAF2793293.1"/>
    <property type="molecule type" value="Genomic_DNA"/>
</dbReference>
<feature type="compositionally biased region" description="Basic and acidic residues" evidence="1">
    <location>
        <begin position="169"/>
        <end position="193"/>
    </location>
</feature>
<feature type="compositionally biased region" description="Basic and acidic residues" evidence="1">
    <location>
        <begin position="432"/>
        <end position="446"/>
    </location>
</feature>
<dbReference type="AlphaFoldDB" id="A0A6A6XBB4"/>
<feature type="region of interest" description="Disordered" evidence="1">
    <location>
        <begin position="44"/>
        <end position="108"/>
    </location>
</feature>
<feature type="compositionally biased region" description="Basic and acidic residues" evidence="1">
    <location>
        <begin position="279"/>
        <end position="292"/>
    </location>
</feature>
<reference evidence="2" key="1">
    <citation type="journal article" date="2020" name="Stud. Mycol.">
        <title>101 Dothideomycetes genomes: a test case for predicting lifestyles and emergence of pathogens.</title>
        <authorList>
            <person name="Haridas S."/>
            <person name="Albert R."/>
            <person name="Binder M."/>
            <person name="Bloem J."/>
            <person name="Labutti K."/>
            <person name="Salamov A."/>
            <person name="Andreopoulos B."/>
            <person name="Baker S."/>
            <person name="Barry K."/>
            <person name="Bills G."/>
            <person name="Bluhm B."/>
            <person name="Cannon C."/>
            <person name="Castanera R."/>
            <person name="Culley D."/>
            <person name="Daum C."/>
            <person name="Ezra D."/>
            <person name="Gonzalez J."/>
            <person name="Henrissat B."/>
            <person name="Kuo A."/>
            <person name="Liang C."/>
            <person name="Lipzen A."/>
            <person name="Lutzoni F."/>
            <person name="Magnuson J."/>
            <person name="Mondo S."/>
            <person name="Nolan M."/>
            <person name="Ohm R."/>
            <person name="Pangilinan J."/>
            <person name="Park H.-J."/>
            <person name="Ramirez L."/>
            <person name="Alfaro M."/>
            <person name="Sun H."/>
            <person name="Tritt A."/>
            <person name="Yoshinaga Y."/>
            <person name="Zwiers L.-H."/>
            <person name="Turgeon B."/>
            <person name="Goodwin S."/>
            <person name="Spatafora J."/>
            <person name="Crous P."/>
            <person name="Grigoriev I."/>
        </authorList>
    </citation>
    <scope>NUCLEOTIDE SEQUENCE</scope>
    <source>
        <strain evidence="2">CBS 109.77</strain>
    </source>
</reference>
<feature type="compositionally biased region" description="Basic and acidic residues" evidence="1">
    <location>
        <begin position="388"/>
        <end position="424"/>
    </location>
</feature>
<sequence length="524" mass="59644">MASYFDVKPPSKATAEVLDDVPDDPELKSMGMLTPQVTRILDNLDLEEHSSSDGEPSLSEDSDPPNDPKKLPKSQSSPLSETKDTRLAPPPRPVIGAGSGRERHPRLARFHSLRSMLFSSKIEDGLAKHDEARAKAESEEKWRAEHEQRKGFNRPKTPESPKGSPTKEGFAHRMGDKLRRMTSKEVPTMKDIQEEYDNESTASSEDEDAHLESIPTDRGGDNESIHHSDVEDLVRWVSRRDPPSDGEIRRKKEMEQAHEDSGHESLGHSDVDDLVQWVSRKEPEQKTDRGFDYSDAPTEEDSEAGTPRKETMGEQDVDELVRWISHKEGPKAGPVRDSKVASSTKKEDSQDAHEDSDGAELSRWVTRKDETSGESDFTGDQNAIQKPTTDEEPRGRSPRREDRESLTHTDVNELIRWVSRRENAKDEEERDEGIMRWKKEEDEKKKALGMRQDQGSLQPADVDELVRWVSKREASSKDDEERDDGIMEWKIKQDEKKKDLGMREDKGSLQPDEVDELVQWVSRS</sequence>
<feature type="region of interest" description="Disordered" evidence="1">
    <location>
        <begin position="1"/>
        <end position="32"/>
    </location>
</feature>
<evidence type="ECO:0000256" key="1">
    <source>
        <dbReference type="SAM" id="MobiDB-lite"/>
    </source>
</evidence>
<feature type="compositionally biased region" description="Basic and acidic residues" evidence="1">
    <location>
        <begin position="129"/>
        <end position="150"/>
    </location>
</feature>
<protein>
    <submittedName>
        <fullName evidence="2">Uncharacterized protein</fullName>
    </submittedName>
</protein>
<feature type="compositionally biased region" description="Polar residues" evidence="1">
    <location>
        <begin position="374"/>
        <end position="387"/>
    </location>
</feature>
<evidence type="ECO:0000313" key="3">
    <source>
        <dbReference type="Proteomes" id="UP000799757"/>
    </source>
</evidence>